<protein>
    <submittedName>
        <fullName evidence="2">Uncharacterized protein</fullName>
    </submittedName>
</protein>
<dbReference type="PROSITE" id="PS51367">
    <property type="entry name" value="THAUMATIN_2"/>
    <property type="match status" value="1"/>
</dbReference>
<gene>
    <name evidence="2" type="ORF">NC653_020380</name>
</gene>
<dbReference type="Proteomes" id="UP001164929">
    <property type="component" value="Chromosome 8"/>
</dbReference>
<dbReference type="SMART" id="SM00205">
    <property type="entry name" value="THN"/>
    <property type="match status" value="1"/>
</dbReference>
<sequence length="248" mass="27003">MAGIPGNAGHMTPREGGFHLFGGEQAVIQLPDEWSGRIWPRKVCCFDENTGSATLVEMTLGTSKSALHYYYESLVDGFNVPVSMMPVGGGVACRIAACETDLNVCCPSTSVVKRQGKVAGCKSACLAAKTDRYCCTGECANPKSCKLTIFGHLSKVICPKAYSFALDDASGLKTCKASRVSQDVLHFTCWYRYQLISTNQSRVGYQHPEYLMINHRAVLILPSSSSSSSSSTTTTKNFHHHPFKSFTF</sequence>
<dbReference type="Pfam" id="PF00314">
    <property type="entry name" value="Thaumatin"/>
    <property type="match status" value="1"/>
</dbReference>
<reference evidence="2" key="1">
    <citation type="journal article" date="2023" name="Mol. Ecol. Resour.">
        <title>Chromosome-level genome assembly of a triploid poplar Populus alba 'Berolinensis'.</title>
        <authorList>
            <person name="Chen S."/>
            <person name="Yu Y."/>
            <person name="Wang X."/>
            <person name="Wang S."/>
            <person name="Zhang T."/>
            <person name="Zhou Y."/>
            <person name="He R."/>
            <person name="Meng N."/>
            <person name="Wang Y."/>
            <person name="Liu W."/>
            <person name="Liu Z."/>
            <person name="Liu J."/>
            <person name="Guo Q."/>
            <person name="Huang H."/>
            <person name="Sederoff R.R."/>
            <person name="Wang G."/>
            <person name="Qu G."/>
            <person name="Chen S."/>
        </authorList>
    </citation>
    <scope>NUCLEOTIDE SEQUENCE</scope>
    <source>
        <strain evidence="2">SC-2020</strain>
    </source>
</reference>
<dbReference type="InterPro" id="IPR001938">
    <property type="entry name" value="Thaumatin"/>
</dbReference>
<dbReference type="Gene3D" id="2.60.110.10">
    <property type="entry name" value="Thaumatin"/>
    <property type="match status" value="1"/>
</dbReference>
<dbReference type="AlphaFoldDB" id="A0AAD6MKB0"/>
<organism evidence="2 3">
    <name type="scientific">Populus alba x Populus x berolinensis</name>
    <dbReference type="NCBI Taxonomy" id="444605"/>
    <lineage>
        <taxon>Eukaryota</taxon>
        <taxon>Viridiplantae</taxon>
        <taxon>Streptophyta</taxon>
        <taxon>Embryophyta</taxon>
        <taxon>Tracheophyta</taxon>
        <taxon>Spermatophyta</taxon>
        <taxon>Magnoliopsida</taxon>
        <taxon>eudicotyledons</taxon>
        <taxon>Gunneridae</taxon>
        <taxon>Pentapetalae</taxon>
        <taxon>rosids</taxon>
        <taxon>fabids</taxon>
        <taxon>Malpighiales</taxon>
        <taxon>Salicaceae</taxon>
        <taxon>Saliceae</taxon>
        <taxon>Populus</taxon>
    </lineage>
</organism>
<comment type="similarity">
    <text evidence="1">Belongs to the thaumatin family.</text>
</comment>
<evidence type="ECO:0000256" key="1">
    <source>
        <dbReference type="ARBA" id="ARBA00010607"/>
    </source>
</evidence>
<dbReference type="EMBL" id="JAQIZT010000008">
    <property type="protein sequence ID" value="KAJ6987133.1"/>
    <property type="molecule type" value="Genomic_DNA"/>
</dbReference>
<evidence type="ECO:0000313" key="2">
    <source>
        <dbReference type="EMBL" id="KAJ6987133.1"/>
    </source>
</evidence>
<dbReference type="PANTHER" id="PTHR31048">
    <property type="entry name" value="OS03G0233200 PROTEIN"/>
    <property type="match status" value="1"/>
</dbReference>
<keyword evidence="3" id="KW-1185">Reference proteome</keyword>
<dbReference type="SUPFAM" id="SSF49870">
    <property type="entry name" value="Osmotin, thaumatin-like protein"/>
    <property type="match status" value="1"/>
</dbReference>
<name>A0AAD6MKB0_9ROSI</name>
<comment type="caution">
    <text evidence="2">The sequence shown here is derived from an EMBL/GenBank/DDBJ whole genome shotgun (WGS) entry which is preliminary data.</text>
</comment>
<proteinExistence type="inferred from homology"/>
<dbReference type="InterPro" id="IPR037176">
    <property type="entry name" value="Osmotin/thaumatin-like_sf"/>
</dbReference>
<evidence type="ECO:0000313" key="3">
    <source>
        <dbReference type="Proteomes" id="UP001164929"/>
    </source>
</evidence>
<accession>A0AAD6MKB0</accession>